<dbReference type="OrthoDB" id="101719at2157"/>
<feature type="transmembrane region" description="Helical" evidence="6">
    <location>
        <begin position="126"/>
        <end position="144"/>
    </location>
</feature>
<feature type="transmembrane region" description="Helical" evidence="6">
    <location>
        <begin position="325"/>
        <end position="349"/>
    </location>
</feature>
<accession>A0A0X3BPW8</accession>
<name>A0A0X3BPW8_9EURY</name>
<organism evidence="7 9">
    <name type="scientific">Methanoculleus bourgensis</name>
    <dbReference type="NCBI Taxonomy" id="83986"/>
    <lineage>
        <taxon>Archaea</taxon>
        <taxon>Methanobacteriati</taxon>
        <taxon>Methanobacteriota</taxon>
        <taxon>Stenosarchaea group</taxon>
        <taxon>Methanomicrobia</taxon>
        <taxon>Methanomicrobiales</taxon>
        <taxon>Methanomicrobiaceae</taxon>
        <taxon>Methanoculleus</taxon>
    </lineage>
</organism>
<dbReference type="PANTHER" id="PTHR30250">
    <property type="entry name" value="PST FAMILY PREDICTED COLANIC ACID TRANSPORTER"/>
    <property type="match status" value="1"/>
</dbReference>
<reference evidence="8" key="2">
    <citation type="submission" date="2020-05" db="EMBL/GenBank/DDBJ databases">
        <title>The first insight into the ecology of ammonia-tolerant syntrophic propionate oxidizing bacteria.</title>
        <authorList>
            <person name="Singh A."/>
            <person name="Schnurer A."/>
            <person name="Westerholm M."/>
        </authorList>
    </citation>
    <scope>NUCLEOTIDE SEQUENCE</scope>
    <source>
        <strain evidence="8">MAG54</strain>
    </source>
</reference>
<dbReference type="InterPro" id="IPR002797">
    <property type="entry name" value="Polysacc_synth"/>
</dbReference>
<dbReference type="GeneID" id="27137980"/>
<reference evidence="7 9" key="1">
    <citation type="submission" date="2016-01" db="EMBL/GenBank/DDBJ databases">
        <authorList>
            <person name="Manzoor S."/>
        </authorList>
    </citation>
    <scope>NUCLEOTIDE SEQUENCE [LARGE SCALE GENOMIC DNA]</scope>
    <source>
        <strain evidence="7">Methanoculleus sp MAB1</strain>
    </source>
</reference>
<evidence type="ECO:0000256" key="1">
    <source>
        <dbReference type="ARBA" id="ARBA00004651"/>
    </source>
</evidence>
<keyword evidence="4 6" id="KW-1133">Transmembrane helix</keyword>
<evidence type="ECO:0000256" key="6">
    <source>
        <dbReference type="SAM" id="Phobius"/>
    </source>
</evidence>
<keyword evidence="3 6" id="KW-0812">Transmembrane</keyword>
<dbReference type="PANTHER" id="PTHR30250:SF11">
    <property type="entry name" value="O-ANTIGEN TRANSPORTER-RELATED"/>
    <property type="match status" value="1"/>
</dbReference>
<dbReference type="InterPro" id="IPR050833">
    <property type="entry name" value="Poly_Biosynth_Transport"/>
</dbReference>
<evidence type="ECO:0000256" key="3">
    <source>
        <dbReference type="ARBA" id="ARBA00022692"/>
    </source>
</evidence>
<evidence type="ECO:0000313" key="9">
    <source>
        <dbReference type="Proteomes" id="UP000069850"/>
    </source>
</evidence>
<evidence type="ECO:0000256" key="4">
    <source>
        <dbReference type="ARBA" id="ARBA00022989"/>
    </source>
</evidence>
<dbReference type="RefSeq" id="WP_062264553.1">
    <property type="nucleotide sequence ID" value="NZ_JAHAVR010000001.1"/>
</dbReference>
<gene>
    <name evidence="7" type="primary">rfbX</name>
    <name evidence="8" type="ORF">HQQ74_04905</name>
    <name evidence="7" type="ORF">MMAB1_2302</name>
</gene>
<dbReference type="AlphaFoldDB" id="A0A0X3BPW8"/>
<feature type="transmembrane region" description="Helical" evidence="6">
    <location>
        <begin position="156"/>
        <end position="176"/>
    </location>
</feature>
<dbReference type="KEGG" id="mema:MMAB1_2302"/>
<protein>
    <submittedName>
        <fullName evidence="8">Oligosaccharide flippase family protein</fullName>
    </submittedName>
    <submittedName>
        <fullName evidence="7">Oligosaccharide repeat-containing polymerase</fullName>
    </submittedName>
</protein>
<feature type="transmembrane region" description="Helical" evidence="6">
    <location>
        <begin position="386"/>
        <end position="408"/>
    </location>
</feature>
<feature type="transmembrane region" description="Helical" evidence="6">
    <location>
        <begin position="223"/>
        <end position="246"/>
    </location>
</feature>
<dbReference type="Proteomes" id="UP000069850">
    <property type="component" value="Chromosome 1"/>
</dbReference>
<dbReference type="EMBL" id="LT158599">
    <property type="protein sequence ID" value="CVK33515.1"/>
    <property type="molecule type" value="Genomic_DNA"/>
</dbReference>
<feature type="transmembrane region" description="Helical" evidence="6">
    <location>
        <begin position="91"/>
        <end position="114"/>
    </location>
</feature>
<feature type="transmembrane region" description="Helical" evidence="6">
    <location>
        <begin position="20"/>
        <end position="42"/>
    </location>
</feature>
<evidence type="ECO:0000313" key="8">
    <source>
        <dbReference type="EMBL" id="NQS78036.1"/>
    </source>
</evidence>
<proteinExistence type="predicted"/>
<feature type="transmembrane region" description="Helical" evidence="6">
    <location>
        <begin position="292"/>
        <end position="313"/>
    </location>
</feature>
<feature type="transmembrane region" description="Helical" evidence="6">
    <location>
        <begin position="258"/>
        <end position="280"/>
    </location>
</feature>
<comment type="subcellular location">
    <subcellularLocation>
        <location evidence="1">Cell membrane</location>
        <topology evidence="1">Multi-pass membrane protein</topology>
    </subcellularLocation>
</comment>
<dbReference type="Proteomes" id="UP000737555">
    <property type="component" value="Unassembled WGS sequence"/>
</dbReference>
<keyword evidence="5 6" id="KW-0472">Membrane</keyword>
<evidence type="ECO:0000256" key="5">
    <source>
        <dbReference type="ARBA" id="ARBA00023136"/>
    </source>
</evidence>
<feature type="transmembrane region" description="Helical" evidence="6">
    <location>
        <begin position="182"/>
        <end position="202"/>
    </location>
</feature>
<keyword evidence="2" id="KW-1003">Cell membrane</keyword>
<sequence length="416" mass="45105">MAVALPKNFSEIRQHLQEPLIRNSFFIMASSFVAAGFGFFFWMIAARLYSQAEVGIATALMSSMGLLILISRLGLDQSVIRFFPHRDKSKVLGTAIIVPTAVALGAGVIFVAAVDVIAPELVIVRTVAPLYLAFLGAYSITWVLEGALNAIRKSEYYFVLNLLYGSRILFLFPLVFLGAMGIFSSFGLSFVLGLILALALLSRCSIRPAAGVDRVFIREAWQFSAGAYIAGILMSAPNMVIPIMVLNVLGAESTANYYITYAIVSILFMIPYAFTTSLFVEGSHGGEMKKSVLRTLASMFALLIPAIIGLALFGEQILSLIGKDYVEGITLLRVLALSAVFVSICQTFISIAKVRNDIRSLIIISGFVSVALLGLGYTLMHQFGLIGMGYAWFATYAAGTLLTGVILWKKGWITSS</sequence>
<dbReference type="GO" id="GO:0005886">
    <property type="term" value="C:plasma membrane"/>
    <property type="evidence" value="ECO:0007669"/>
    <property type="project" value="UniProtKB-SubCell"/>
</dbReference>
<evidence type="ECO:0000313" key="7">
    <source>
        <dbReference type="EMBL" id="CVK33515.1"/>
    </source>
</evidence>
<dbReference type="EMBL" id="JABMJE010000050">
    <property type="protein sequence ID" value="NQS78036.1"/>
    <property type="molecule type" value="Genomic_DNA"/>
</dbReference>
<evidence type="ECO:0000256" key="2">
    <source>
        <dbReference type="ARBA" id="ARBA00022475"/>
    </source>
</evidence>
<dbReference type="Pfam" id="PF01943">
    <property type="entry name" value="Polysacc_synt"/>
    <property type="match status" value="1"/>
</dbReference>
<feature type="transmembrane region" description="Helical" evidence="6">
    <location>
        <begin position="48"/>
        <end position="70"/>
    </location>
</feature>
<feature type="transmembrane region" description="Helical" evidence="6">
    <location>
        <begin position="361"/>
        <end position="380"/>
    </location>
</feature>